<keyword evidence="3" id="KW-1185">Reference proteome</keyword>
<accession>A0ABY4P6Z1</accession>
<dbReference type="PANTHER" id="PTHR43355:SF2">
    <property type="entry name" value="FLAVIN REDUCTASE (NADPH)"/>
    <property type="match status" value="1"/>
</dbReference>
<sequence>MKIAVIGATGMAGAAVVKEAVIRGHLVTALSRTKANLDQLVIDVDNDRLTTQVMDAFELMAADLNQFDVVVDAFATDPQKAYLHLDLATKLIALLREVDRPRLVFILGAGSLLTGSDDHLFVRDMEQDPQAQAFIAVPQNQLAELDFLRNVNNVNWVGISPGINFLPGSKKALLMGENHLLYNEQQVSTTSSGTMAVAILDEIEQPKHFKQRFTVIDK</sequence>
<protein>
    <submittedName>
        <fullName evidence="2">NAD(P)H-binding protein</fullName>
    </submittedName>
</protein>
<dbReference type="Proteomes" id="UP000831495">
    <property type="component" value="Chromosome"/>
</dbReference>
<evidence type="ECO:0000313" key="3">
    <source>
        <dbReference type="Proteomes" id="UP000831495"/>
    </source>
</evidence>
<dbReference type="RefSeq" id="WP_249513752.1">
    <property type="nucleotide sequence ID" value="NZ_CP093366.1"/>
</dbReference>
<dbReference type="Pfam" id="PF13460">
    <property type="entry name" value="NAD_binding_10"/>
    <property type="match status" value="1"/>
</dbReference>
<dbReference type="Gene3D" id="3.40.50.720">
    <property type="entry name" value="NAD(P)-binding Rossmann-like Domain"/>
    <property type="match status" value="1"/>
</dbReference>
<dbReference type="EMBL" id="CP093366">
    <property type="protein sequence ID" value="UQS81484.1"/>
    <property type="molecule type" value="Genomic_DNA"/>
</dbReference>
<dbReference type="InterPro" id="IPR036291">
    <property type="entry name" value="NAD(P)-bd_dom_sf"/>
</dbReference>
<organism evidence="2 3">
    <name type="scientific">Bombilactobacillus folatiphilus</name>
    <dbReference type="NCBI Taxonomy" id="2923362"/>
    <lineage>
        <taxon>Bacteria</taxon>
        <taxon>Bacillati</taxon>
        <taxon>Bacillota</taxon>
        <taxon>Bacilli</taxon>
        <taxon>Lactobacillales</taxon>
        <taxon>Lactobacillaceae</taxon>
        <taxon>Bombilactobacillus</taxon>
    </lineage>
</organism>
<dbReference type="SUPFAM" id="SSF51735">
    <property type="entry name" value="NAD(P)-binding Rossmann-fold domains"/>
    <property type="match status" value="1"/>
</dbReference>
<feature type="domain" description="NAD(P)-binding" evidence="1">
    <location>
        <begin position="7"/>
        <end position="201"/>
    </location>
</feature>
<name>A0ABY4P6Z1_9LACO</name>
<proteinExistence type="predicted"/>
<reference evidence="2" key="1">
    <citation type="journal article" date="2022" name="Int. J. Syst. Evol. Microbiol.">
        <title>Apilactobacillus apisilvae sp. nov., Nicolia spurrieriana gen. nov. sp. nov., Bombilactobacillus folatiphilus sp. nov. and Bombilactobacillus thymidiniphilus sp. nov., four new lactic acid bacterial isolates from stingless bees Tetragonula carbonaria and Austroplebeia australis.</title>
        <authorList>
            <person name="Oliphant S.A."/>
            <person name="Watson-Haigh N.S."/>
            <person name="Sumby K.M."/>
            <person name="Gardner J."/>
            <person name="Groom S."/>
            <person name="Jiranek V."/>
        </authorList>
    </citation>
    <scope>NUCLEOTIDE SEQUENCE</scope>
    <source>
        <strain evidence="2">SG4_D2</strain>
    </source>
</reference>
<dbReference type="PANTHER" id="PTHR43355">
    <property type="entry name" value="FLAVIN REDUCTASE (NADPH)"/>
    <property type="match status" value="1"/>
</dbReference>
<dbReference type="InterPro" id="IPR016040">
    <property type="entry name" value="NAD(P)-bd_dom"/>
</dbReference>
<evidence type="ECO:0000259" key="1">
    <source>
        <dbReference type="Pfam" id="PF13460"/>
    </source>
</evidence>
<evidence type="ECO:0000313" key="2">
    <source>
        <dbReference type="EMBL" id="UQS81484.1"/>
    </source>
</evidence>
<dbReference type="InterPro" id="IPR051606">
    <property type="entry name" value="Polyketide_Oxido-like"/>
</dbReference>
<gene>
    <name evidence="2" type="ORF">MOO45_04470</name>
</gene>